<gene>
    <name evidence="1" type="ORF">LOK49_LG06G01044</name>
</gene>
<proteinExistence type="predicted"/>
<dbReference type="Proteomes" id="UP001060215">
    <property type="component" value="Chromosome 5"/>
</dbReference>
<reference evidence="1 2" key="1">
    <citation type="journal article" date="2022" name="Plant J.">
        <title>Chromosome-level genome of Camellia lanceoleosa provides a valuable resource for understanding genome evolution and self-incompatibility.</title>
        <authorList>
            <person name="Gong W."/>
            <person name="Xiao S."/>
            <person name="Wang L."/>
            <person name="Liao Z."/>
            <person name="Chang Y."/>
            <person name="Mo W."/>
            <person name="Hu G."/>
            <person name="Li W."/>
            <person name="Zhao G."/>
            <person name="Zhu H."/>
            <person name="Hu X."/>
            <person name="Ji K."/>
            <person name="Xiang X."/>
            <person name="Song Q."/>
            <person name="Yuan D."/>
            <person name="Jin S."/>
            <person name="Zhang L."/>
        </authorList>
    </citation>
    <scope>NUCLEOTIDE SEQUENCE [LARGE SCALE GENOMIC DNA]</scope>
    <source>
        <strain evidence="1">SQ_2022a</strain>
    </source>
</reference>
<organism evidence="1 2">
    <name type="scientific">Camellia lanceoleosa</name>
    <dbReference type="NCBI Taxonomy" id="1840588"/>
    <lineage>
        <taxon>Eukaryota</taxon>
        <taxon>Viridiplantae</taxon>
        <taxon>Streptophyta</taxon>
        <taxon>Embryophyta</taxon>
        <taxon>Tracheophyta</taxon>
        <taxon>Spermatophyta</taxon>
        <taxon>Magnoliopsida</taxon>
        <taxon>eudicotyledons</taxon>
        <taxon>Gunneridae</taxon>
        <taxon>Pentapetalae</taxon>
        <taxon>asterids</taxon>
        <taxon>Ericales</taxon>
        <taxon>Theaceae</taxon>
        <taxon>Camellia</taxon>
    </lineage>
</organism>
<name>A0ACC0HBK0_9ERIC</name>
<keyword evidence="2" id="KW-1185">Reference proteome</keyword>
<evidence type="ECO:0000313" key="1">
    <source>
        <dbReference type="EMBL" id="KAI8010283.1"/>
    </source>
</evidence>
<evidence type="ECO:0000313" key="2">
    <source>
        <dbReference type="Proteomes" id="UP001060215"/>
    </source>
</evidence>
<comment type="caution">
    <text evidence="1">The sequence shown here is derived from an EMBL/GenBank/DDBJ whole genome shotgun (WGS) entry which is preliminary data.</text>
</comment>
<dbReference type="EMBL" id="CM045762">
    <property type="protein sequence ID" value="KAI8010283.1"/>
    <property type="molecule type" value="Genomic_DNA"/>
</dbReference>
<sequence>MTVLFRTVGLGLLWVGLWAASDVVCGMWAVMGLLWIGLWAAAMGWTVGCIRWCLWGWFGLVYGLHQMVSLCPHQMVSAGLTLTSSGLLWVGLWAASDGVFGAVLGWSVGCIRWCLCVCILEFSSSAFFGMVSAALLLALFWGSLWVGGSLGQSLVCPSHIANCLSFFSSSLLWFFGRDGPRAWILLPCPASQLFVLFFSSSLFWFFSLVPLQTFLSLFVVFSSCMGCSSIKGSLGCFKKKKTRQPKETKPKQKSYKP</sequence>
<accession>A0ACC0HBK0</accession>
<protein>
    <submittedName>
        <fullName evidence="1">Uncharacterized protein</fullName>
    </submittedName>
</protein>